<dbReference type="SUPFAM" id="SSF51126">
    <property type="entry name" value="Pectin lyase-like"/>
    <property type="match status" value="1"/>
</dbReference>
<feature type="transmembrane region" description="Helical" evidence="2">
    <location>
        <begin position="1195"/>
        <end position="1217"/>
    </location>
</feature>
<feature type="transmembrane region" description="Helical" evidence="2">
    <location>
        <begin position="1579"/>
        <end position="1606"/>
    </location>
</feature>
<dbReference type="PANTHER" id="PTHR11319:SF35">
    <property type="entry name" value="OUTER MEMBRANE PROTEIN PMPC-RELATED"/>
    <property type="match status" value="1"/>
</dbReference>
<sequence length="1870" mass="203045">MGRAFQVSQDPDGGMYTGSSKCCSCFENAIREHDSNGVSKILIPSDAPANGTTGYYNTKLGCDVTSALAVSKDGTLVFRYAEKRDMLYAVSLSDGSVIDSIAWDSPTKDQKLDPRSTNAVWNILVFSKMSEAILGFGLSTTVTNRWVIASNYDQIVAWDMLSSSFSRINCDPLEHVEGGTVAVAATDHGDVLYLAYYRAPSPDPEFWRYDLLTQECSETFWSKRWQHHKVRSMVIDPEGIFLYVSRKDKTTGGRAKQERHTLTVVNLQSGSLQDMKLHGTATVGEGCPGEVDESDEWKNTGEKVLVDDILIMGFVEGSSALWLATQPKSMWIEDGNRPPCETGYPSQCSPYEWELFRLRAPRVSIVGNSIFRENLAENGGAMSFSELSNFAKVVVQDAVIESNRASMRGGGVQLDNTNGHVTITSSSLTSNQASVSGGALDASRFANLVFAYCSVSQNTALEGAAMYLHSKYDFEACTDVEEGGGSVEVMHTRVTKNLGSALQGGTGALTVKGKVLVAAVATDFEGNEGSFGGSITVTDDVRLSLESCSITHSKAYDCGGAAALSSSAPLVLKGTVRLNSNEAGNHGGAICAHTLDASTGLCSDAFNTHPFMLEYSQADIVEIARNEAKGGGGGGMYARCRGASGATLDVATASSVNLRLADNTAIYGGSIATSAQTFTLVSGQSASLSLHPGQVLPTKLNFLDAFGNRVLLTSGPLPYTVEASFRRPAPSGTGASTLISQSFAAFDVQGVCDFEKYPTAVRWPVEQLSSGERAFAPELEVSFGVFERDGPMSAIDTGWIPSPVVVPMHRLPCRAGQTFSTTSLICLTCHPGQYVLNPDQTDCVECPAGGSCDGDRFMSAPFSTFEVEGGSHYRVVACDPGYVLVRSSNPAFDQCVECPISTYSLSPARWSPNASLSVQAVENAIDAVGLCLDCPIGAFCPGGARVLPLPGFWREEVTRRVLLSEEAVVIHRRSTHESGVGEMVKLYQCSPGACLGNWTCANGHQGPLCSQCNADDKWVQSRTGCYQCEGDMSAFRLAILIIFSVLIFPPAWYFAAWHAYKSEVKPPSSQRLLDRVAAWFGIVKKTSSDEDFHVEEGDGDDSADSTASTDQIFRCCGIRVKKLKSVIWPLSGYRNIVISFYQILSSFLSNHSIKWGRPLAQTMQAAGLISRVDVFAIPAVSCLSGTLKYSQTLQLYTLVPIVLVAFCAIPSVIVKILGFTRHGGWSKHPKHAQVTLQLLTSAKTLLFIVYPTVSRQCFEGLRCFSFLGREVLISDPTHECPMSNPNSPLFAHIVISILLYPIGVPLLFLFLLLWYKVPQLVKNKRKKALVAILIQRYMVSMAVEMVPEEPEGREMSGHRSRSDAQIDVQNMIRQRRKTGSKEGVETLMFAQEDVDSLSVQQLCMLLVFFNVKPLKMERETLIEQLVSVGHRLEAMNKLVPEMEWQQVGMSDEARAVREIGSLFAIYKPDYWYFELVSIAHKLFLTSIIVFFFPSNEQFRFHLGITVVVAFQCFSLRCRPFKHPQLNNLLFSSLSVLFLVLMYGVVIFIHSMSPPPLTGSWDASEIEGVNDGKLVTPGLVLFNSIVFLLCVILPLIPGFNAVTAIITGKTFDFLTGKSVLGNSRFVDGGRGREAALRRVSMVESVLSDVPQSSHRSDVPRSLHPSHPSASFSCSPQSMKGKNSLQLCSSAVRRHSYSTAPTAPCVRPSSQEWARLSPSVGTASPTKMKVGIPISSKAQARPEIPTSRRMGGESQDGMASETLGPNLSQQAAMHPPPIPASPAMLEPRSTVTLLPPPDDCAAFPPLIPFEMDDTARDAWGGDDREVPPTQLPYPIIVEGSEEGLDEGSFRGVGANDAVEAGVDLDYVDIGRI</sequence>
<keyword evidence="2" id="KW-1133">Transmembrane helix</keyword>
<feature type="transmembrane region" description="Helical" evidence="2">
    <location>
        <begin position="1034"/>
        <end position="1055"/>
    </location>
</feature>
<feature type="transmembrane region" description="Helical" evidence="2">
    <location>
        <begin position="1289"/>
        <end position="1315"/>
    </location>
</feature>
<feature type="transmembrane region" description="Helical" evidence="2">
    <location>
        <begin position="1498"/>
        <end position="1516"/>
    </location>
</feature>
<keyword evidence="2" id="KW-0812">Transmembrane</keyword>
<gene>
    <name evidence="3" type="ORF">HTEP1355_LOCUS20137</name>
</gene>
<feature type="region of interest" description="Disordered" evidence="1">
    <location>
        <begin position="1734"/>
        <end position="1772"/>
    </location>
</feature>
<organism evidence="3">
    <name type="scientific">Hemiselmis tepida</name>
    <dbReference type="NCBI Taxonomy" id="464990"/>
    <lineage>
        <taxon>Eukaryota</taxon>
        <taxon>Cryptophyceae</taxon>
        <taxon>Cryptomonadales</taxon>
        <taxon>Hemiselmidaceae</taxon>
        <taxon>Hemiselmis</taxon>
    </lineage>
</organism>
<feature type="transmembrane region" description="Helical" evidence="2">
    <location>
        <begin position="1528"/>
        <end position="1548"/>
    </location>
</feature>
<evidence type="ECO:0000256" key="2">
    <source>
        <dbReference type="SAM" id="Phobius"/>
    </source>
</evidence>
<feature type="region of interest" description="Disordered" evidence="1">
    <location>
        <begin position="1646"/>
        <end position="1679"/>
    </location>
</feature>
<dbReference type="InterPro" id="IPR011044">
    <property type="entry name" value="Quino_amine_DH_bsu"/>
</dbReference>
<dbReference type="SUPFAM" id="SSF57184">
    <property type="entry name" value="Growth factor receptor domain"/>
    <property type="match status" value="1"/>
</dbReference>
<evidence type="ECO:0000313" key="3">
    <source>
        <dbReference type="EMBL" id="CAD8806458.1"/>
    </source>
</evidence>
<dbReference type="SUPFAM" id="SSF50969">
    <property type="entry name" value="YVTN repeat-like/Quinoprotein amine dehydrogenase"/>
    <property type="match status" value="1"/>
</dbReference>
<reference evidence="3" key="1">
    <citation type="submission" date="2021-01" db="EMBL/GenBank/DDBJ databases">
        <authorList>
            <person name="Corre E."/>
            <person name="Pelletier E."/>
            <person name="Niang G."/>
            <person name="Scheremetjew M."/>
            <person name="Finn R."/>
            <person name="Kale V."/>
            <person name="Holt S."/>
            <person name="Cochrane G."/>
            <person name="Meng A."/>
            <person name="Brown T."/>
            <person name="Cohen L."/>
        </authorList>
    </citation>
    <scope>NUCLEOTIDE SEQUENCE</scope>
    <source>
        <strain evidence="3">CCMP443</strain>
    </source>
</reference>
<accession>A0A7S0Z359</accession>
<evidence type="ECO:0008006" key="4">
    <source>
        <dbReference type="Google" id="ProtNLM"/>
    </source>
</evidence>
<dbReference type="EMBL" id="HBFN01034693">
    <property type="protein sequence ID" value="CAD8806458.1"/>
    <property type="molecule type" value="Transcribed_RNA"/>
</dbReference>
<dbReference type="InterPro" id="IPR011050">
    <property type="entry name" value="Pectin_lyase_fold/virulence"/>
</dbReference>
<dbReference type="PANTHER" id="PTHR11319">
    <property type="entry name" value="G PROTEIN-COUPLED RECEPTOR-RELATED"/>
    <property type="match status" value="1"/>
</dbReference>
<dbReference type="InterPro" id="IPR009030">
    <property type="entry name" value="Growth_fac_rcpt_cys_sf"/>
</dbReference>
<evidence type="ECO:0000256" key="1">
    <source>
        <dbReference type="SAM" id="MobiDB-lite"/>
    </source>
</evidence>
<proteinExistence type="predicted"/>
<keyword evidence="2" id="KW-0472">Membrane</keyword>
<feature type="compositionally biased region" description="Polar residues" evidence="1">
    <location>
        <begin position="1666"/>
        <end position="1679"/>
    </location>
</feature>
<name>A0A7S0Z359_9CRYP</name>
<protein>
    <recommendedName>
        <fullName evidence="4">Tyrosine-protein kinase ephrin type A/B receptor-like domain-containing protein</fullName>
    </recommendedName>
</protein>
<feature type="transmembrane region" description="Helical" evidence="2">
    <location>
        <begin position="1471"/>
        <end position="1492"/>
    </location>
</feature>